<protein>
    <recommendedName>
        <fullName evidence="3">Secreted protein</fullName>
    </recommendedName>
</protein>
<name>A0ABT0JX56_9ACTN</name>
<accession>A0ABT0JX56</accession>
<keyword evidence="2" id="KW-1185">Reference proteome</keyword>
<comment type="caution">
    <text evidence="1">The sequence shown here is derived from an EMBL/GenBank/DDBJ whole genome shotgun (WGS) entry which is preliminary data.</text>
</comment>
<sequence length="94" mass="9527">MPPVALTASTAIAFGVARAARSGSPAADRADEAQSALALTARPRLRLVSTIEPLAVTDGPAPEVHGRGGPSSCGCRDCAMARHPAAMPRLAVVR</sequence>
<proteinExistence type="predicted"/>
<organism evidence="1 2">
    <name type="scientific">Frankia umida</name>
    <dbReference type="NCBI Taxonomy" id="573489"/>
    <lineage>
        <taxon>Bacteria</taxon>
        <taxon>Bacillati</taxon>
        <taxon>Actinomycetota</taxon>
        <taxon>Actinomycetes</taxon>
        <taxon>Frankiales</taxon>
        <taxon>Frankiaceae</taxon>
        <taxon>Frankia</taxon>
    </lineage>
</organism>
<dbReference type="EMBL" id="JALKFT010000008">
    <property type="protein sequence ID" value="MCK9876136.1"/>
    <property type="molecule type" value="Genomic_DNA"/>
</dbReference>
<evidence type="ECO:0008006" key="3">
    <source>
        <dbReference type="Google" id="ProtNLM"/>
    </source>
</evidence>
<gene>
    <name evidence="1" type="ORF">MXD59_10165</name>
</gene>
<evidence type="ECO:0000313" key="2">
    <source>
        <dbReference type="Proteomes" id="UP001201873"/>
    </source>
</evidence>
<dbReference type="Proteomes" id="UP001201873">
    <property type="component" value="Unassembled WGS sequence"/>
</dbReference>
<reference evidence="1 2" key="1">
    <citation type="submission" date="2022-04" db="EMBL/GenBank/DDBJ databases">
        <title>Genome diversity in the genus Frankia.</title>
        <authorList>
            <person name="Carlos-Shanley C."/>
            <person name="Hahn D."/>
        </authorList>
    </citation>
    <scope>NUCLEOTIDE SEQUENCE [LARGE SCALE GENOMIC DNA]</scope>
    <source>
        <strain evidence="1 2">Ag45/Mut15</strain>
    </source>
</reference>
<dbReference type="RefSeq" id="WP_248824473.1">
    <property type="nucleotide sequence ID" value="NZ_JALKFT010000008.1"/>
</dbReference>
<evidence type="ECO:0000313" key="1">
    <source>
        <dbReference type="EMBL" id="MCK9876136.1"/>
    </source>
</evidence>